<keyword evidence="2" id="KW-1185">Reference proteome</keyword>
<reference evidence="1 2" key="1">
    <citation type="journal article" date="2019" name="Emerg. Microbes Infect.">
        <title>Comprehensive subspecies identification of 175 nontuberculous mycobacteria species based on 7547 genomic profiles.</title>
        <authorList>
            <person name="Matsumoto Y."/>
            <person name="Kinjo T."/>
            <person name="Motooka D."/>
            <person name="Nabeya D."/>
            <person name="Jung N."/>
            <person name="Uechi K."/>
            <person name="Horii T."/>
            <person name="Iida T."/>
            <person name="Fujita J."/>
            <person name="Nakamura S."/>
        </authorList>
    </citation>
    <scope>NUCLEOTIDE SEQUENCE [LARGE SCALE GENOMIC DNA]</scope>
    <source>
        <strain evidence="1 2">JCM 12272</strain>
        <plasmid evidence="1">pJCM12272</plasmid>
    </source>
</reference>
<proteinExistence type="predicted"/>
<keyword evidence="1" id="KW-0614">Plasmid</keyword>
<name>A0A6N4V3U8_9MYCO</name>
<dbReference type="Proteomes" id="UP000466906">
    <property type="component" value="Plasmid pJCM12272"/>
</dbReference>
<gene>
    <name evidence="1" type="primary">phd_2</name>
    <name evidence="1" type="ORF">MALV_56820</name>
</gene>
<dbReference type="KEGG" id="malv:MALV_56820"/>
<dbReference type="EMBL" id="AP022566">
    <property type="protein sequence ID" value="BBX30557.1"/>
    <property type="molecule type" value="Genomic_DNA"/>
</dbReference>
<geneLocation type="plasmid" evidence="1 2">
    <name>pJCM12272</name>
</geneLocation>
<evidence type="ECO:0000313" key="2">
    <source>
        <dbReference type="Proteomes" id="UP000466906"/>
    </source>
</evidence>
<sequence>MGMAALNVPFDDAELASIRTAAQEADQSLKDFVHDAAMQRADRHKQQVAAAAQLVAQRSAELNRRLREK</sequence>
<evidence type="ECO:0000313" key="1">
    <source>
        <dbReference type="EMBL" id="BBX30557.1"/>
    </source>
</evidence>
<dbReference type="AlphaFoldDB" id="A0A6N4V3U8"/>
<accession>A0A6N4V3U8</accession>
<organism evidence="1 2">
    <name type="scientific">Mycolicibacterium alvei</name>
    <dbReference type="NCBI Taxonomy" id="67081"/>
    <lineage>
        <taxon>Bacteria</taxon>
        <taxon>Bacillati</taxon>
        <taxon>Actinomycetota</taxon>
        <taxon>Actinomycetes</taxon>
        <taxon>Mycobacteriales</taxon>
        <taxon>Mycobacteriaceae</taxon>
        <taxon>Mycolicibacterium</taxon>
    </lineage>
</organism>
<protein>
    <submittedName>
        <fullName evidence="1">Antitoxin Phd</fullName>
    </submittedName>
</protein>